<protein>
    <submittedName>
        <fullName evidence="4">Cation/multidrug efflux pump</fullName>
    </submittedName>
</protein>
<comment type="caution">
    <text evidence="4">The sequence shown here is derived from an EMBL/GenBank/DDBJ whole genome shotgun (WGS) entry which is preliminary data.</text>
</comment>
<dbReference type="GO" id="GO:0005886">
    <property type="term" value="C:plasma membrane"/>
    <property type="evidence" value="ECO:0007669"/>
    <property type="project" value="TreeGrafter"/>
</dbReference>
<dbReference type="AlphaFoldDB" id="A0A0F3GXI6"/>
<evidence type="ECO:0000313" key="5">
    <source>
        <dbReference type="Proteomes" id="UP000033423"/>
    </source>
</evidence>
<feature type="transmembrane region" description="Helical" evidence="2">
    <location>
        <begin position="12"/>
        <end position="29"/>
    </location>
</feature>
<dbReference type="PANTHER" id="PTHR32063:SF0">
    <property type="entry name" value="SWARMING MOTILITY PROTEIN SWRC"/>
    <property type="match status" value="1"/>
</dbReference>
<dbReference type="PRINTS" id="PR00702">
    <property type="entry name" value="ACRIFLAVINRP"/>
</dbReference>
<dbReference type="Gene3D" id="3.60.21.10">
    <property type="match status" value="1"/>
</dbReference>
<feature type="domain" description="Calcineurin-like phosphoesterase" evidence="3">
    <location>
        <begin position="1036"/>
        <end position="1170"/>
    </location>
</feature>
<dbReference type="InterPro" id="IPR024654">
    <property type="entry name" value="Calcineurin-like_PHP_lpxH"/>
</dbReference>
<dbReference type="PANTHER" id="PTHR32063">
    <property type="match status" value="1"/>
</dbReference>
<dbReference type="Gene3D" id="3.30.2090.10">
    <property type="entry name" value="Multidrug efflux transporter AcrB TolC docking domain, DN and DC subdomains"/>
    <property type="match status" value="2"/>
</dbReference>
<evidence type="ECO:0000259" key="3">
    <source>
        <dbReference type="Pfam" id="PF12850"/>
    </source>
</evidence>
<feature type="transmembrane region" description="Helical" evidence="2">
    <location>
        <begin position="394"/>
        <end position="416"/>
    </location>
</feature>
<feature type="transmembrane region" description="Helical" evidence="2">
    <location>
        <begin position="964"/>
        <end position="982"/>
    </location>
</feature>
<accession>A0A0F3GXI6</accession>
<dbReference type="Gene3D" id="3.30.70.1320">
    <property type="entry name" value="Multidrug efflux transporter AcrB pore domain like"/>
    <property type="match status" value="1"/>
</dbReference>
<dbReference type="Pfam" id="PF12850">
    <property type="entry name" value="Metallophos_2"/>
    <property type="match status" value="1"/>
</dbReference>
<evidence type="ECO:0000313" key="4">
    <source>
        <dbReference type="EMBL" id="KJU86575.1"/>
    </source>
</evidence>
<keyword evidence="2" id="KW-1133">Transmembrane helix</keyword>
<comment type="similarity">
    <text evidence="1">Belongs to the metallophosphoesterase superfamily. YfcE family.</text>
</comment>
<dbReference type="Gene3D" id="1.20.1640.10">
    <property type="entry name" value="Multidrug efflux transporter AcrB transmembrane domain"/>
    <property type="match status" value="2"/>
</dbReference>
<feature type="transmembrane region" description="Helical" evidence="2">
    <location>
        <begin position="436"/>
        <end position="457"/>
    </location>
</feature>
<dbReference type="SUPFAM" id="SSF82693">
    <property type="entry name" value="Multidrug efflux transporter AcrB pore domain, PN1, PN2, PC1 and PC2 subdomains"/>
    <property type="match status" value="3"/>
</dbReference>
<dbReference type="PATRIC" id="fig|29290.4.peg.1636"/>
<keyword evidence="2" id="KW-0812">Transmembrane</keyword>
<feature type="transmembrane region" description="Helical" evidence="2">
    <location>
        <begin position="535"/>
        <end position="552"/>
    </location>
</feature>
<dbReference type="InterPro" id="IPR029052">
    <property type="entry name" value="Metallo-depent_PP-like"/>
</dbReference>
<organism evidence="4 5">
    <name type="scientific">Candidatus Magnetobacterium bavaricum</name>
    <dbReference type="NCBI Taxonomy" id="29290"/>
    <lineage>
        <taxon>Bacteria</taxon>
        <taxon>Pseudomonadati</taxon>
        <taxon>Nitrospirota</taxon>
        <taxon>Thermodesulfovibrionia</taxon>
        <taxon>Thermodesulfovibrionales</taxon>
        <taxon>Candidatus Magnetobacteriaceae</taxon>
        <taxon>Candidatus Magnetobacterium</taxon>
    </lineage>
</organism>
<dbReference type="GO" id="GO:0042910">
    <property type="term" value="F:xenobiotic transmembrane transporter activity"/>
    <property type="evidence" value="ECO:0007669"/>
    <property type="project" value="TreeGrafter"/>
</dbReference>
<dbReference type="Gene3D" id="3.30.70.1440">
    <property type="entry name" value="Multidrug efflux transporter AcrB pore domain"/>
    <property type="match status" value="1"/>
</dbReference>
<feature type="transmembrane region" description="Helical" evidence="2">
    <location>
        <begin position="365"/>
        <end position="382"/>
    </location>
</feature>
<gene>
    <name evidence="4" type="ORF">MBAV_001228</name>
</gene>
<evidence type="ECO:0000256" key="1">
    <source>
        <dbReference type="ARBA" id="ARBA00008950"/>
    </source>
</evidence>
<dbReference type="SUPFAM" id="SSF56300">
    <property type="entry name" value="Metallo-dependent phosphatases"/>
    <property type="match status" value="1"/>
</dbReference>
<sequence length="1234" mass="137168">MWLADTSIRRPVLATMFILALVLWGLVSYPDIGVDLLPRVDFPIVNITTRLPGASPEIMDIDVTDKIEEAINTINGVKSITSSSYESTSITTVEFVLDRDINLAVADVREKLSLVRAQLPQDIKEPTIEKVDPDANPVMWLALTAQERPGAIKRSVRELSTYADETLKEQLQKIDGVGALSMAGLRLRQVRIWLDATKMKAYEIAYDDVLNALRRGNVELPGGRIEGNSKEYSIKVKGEFTHPNQFNDLILASRNGATVRLKDVGRVEDGMEEKRSVARFNGHMSVGIGIQKQSGTNTVEVVDRVKAELVKIRKALPPGMSLDISFDQSTFIKVSIKEVQHHLVYGGLFASLAVLLFLGNLRLTLISAIAIPTSIIATLALMNYYKFTFNNMTMLALSLCIGILIDDAIIVIENIYRHIEAGDDPVKASHVATSEIGMAVVATTFSIVAIFLPVAFMKGLIGRFFLQFALTVVFSVLVSMLVSFTLTPMLASRFIRPPGQQKGFGKLFHRWSEAFHSYIERSYKAMLIVALRHRLKVLFLAGCVFAFSLYITKFIGKEMVPPEDQGRFVVRLQAPVDYSVEAVDGMFKKAEEIVSAVSEVKTVFYGQGFEMTGEINKGSLFVGLVPREQRKKTQEQVKADIRKLLSQGVTGLKATVEDISIVGGGLRNAPIQFIVRGGDLNALKTYMKEITDKYSKLPGIVDVDTSFEEGKPEVRVVIDRDRAAELGVDVATVAEAINVLIGGEADITHYKDSSRGRRYDVRVRLNQQDRAQPKTIANLYVRSRSGALIELSNLVTVTEGASATSIIRVNRQRAIFLFANLENIPMGQATSQLDAIANNVLPPDYTTIYKGIAEFMGESFYYLTIAIFLGVVMAYMILAAQFESFIHPVTVLLAMPLSFIGAFGALLLTGKTLNIFSFIGLVLLMGLVKKNSILIVAYTNTLKERGYKTHEAIIEAAPVRLRPIMMTTVAMIFGMLPIAMGVGEGSETRSPMAIATIGGLATSLFLTLFAVPAAYELFDDMSTWIFGKKHKVRYTAIMSDIHGDLNNLMLVLNNIERRKCDRIICLGDIVEDIGSSDDNNKIIDELRLRNVIAIKGNHDEHSRFIAGLTDQNVAYLSTLPEGFSENNVCYTHISPRKTMEYLYNQYEAWNIFSETNHRIAFVGHLHYPMIYGYKSEKTAAAETYPIVYNEPFKLSQDDRYIVCVGPVSYSRDAINKSRYVIYNELDDTIEHVLV</sequence>
<keyword evidence="5" id="KW-1185">Reference proteome</keyword>
<dbReference type="InterPro" id="IPR027463">
    <property type="entry name" value="AcrB_DN_DC_subdom"/>
</dbReference>
<feature type="transmembrane region" description="Helical" evidence="2">
    <location>
        <begin position="885"/>
        <end position="908"/>
    </location>
</feature>
<dbReference type="SUPFAM" id="SSF82866">
    <property type="entry name" value="Multidrug efflux transporter AcrB transmembrane domain"/>
    <property type="match status" value="2"/>
</dbReference>
<dbReference type="Pfam" id="PF00873">
    <property type="entry name" value="ACR_tran"/>
    <property type="match status" value="1"/>
</dbReference>
<dbReference type="SUPFAM" id="SSF82714">
    <property type="entry name" value="Multidrug efflux transporter AcrB TolC docking domain, DN and DC subdomains"/>
    <property type="match status" value="2"/>
</dbReference>
<feature type="transmembrane region" description="Helical" evidence="2">
    <location>
        <begin position="464"/>
        <end position="486"/>
    </location>
</feature>
<feature type="transmembrane region" description="Helical" evidence="2">
    <location>
        <begin position="994"/>
        <end position="1015"/>
    </location>
</feature>
<evidence type="ECO:0000256" key="2">
    <source>
        <dbReference type="SAM" id="Phobius"/>
    </source>
</evidence>
<dbReference type="InterPro" id="IPR001036">
    <property type="entry name" value="Acrflvin-R"/>
</dbReference>
<name>A0A0F3GXI6_9BACT</name>
<feature type="transmembrane region" description="Helical" evidence="2">
    <location>
        <begin position="860"/>
        <end position="879"/>
    </location>
</feature>
<keyword evidence="2" id="KW-0472">Membrane</keyword>
<dbReference type="CDD" id="cd00838">
    <property type="entry name" value="MPP_superfamily"/>
    <property type="match status" value="1"/>
</dbReference>
<dbReference type="Gene3D" id="3.30.70.1430">
    <property type="entry name" value="Multidrug efflux transporter AcrB pore domain"/>
    <property type="match status" value="2"/>
</dbReference>
<dbReference type="EMBL" id="LACI01000542">
    <property type="protein sequence ID" value="KJU86575.1"/>
    <property type="molecule type" value="Genomic_DNA"/>
</dbReference>
<dbReference type="Proteomes" id="UP000033423">
    <property type="component" value="Unassembled WGS sequence"/>
</dbReference>
<reference evidence="4 5" key="1">
    <citation type="submission" date="2015-02" db="EMBL/GenBank/DDBJ databases">
        <title>Single-cell genomics of uncultivated deep-branching MTB reveals a conserved set of magnetosome genes.</title>
        <authorList>
            <person name="Kolinko S."/>
            <person name="Richter M."/>
            <person name="Glockner F.O."/>
            <person name="Brachmann A."/>
            <person name="Schuler D."/>
        </authorList>
    </citation>
    <scope>NUCLEOTIDE SEQUENCE [LARGE SCALE GENOMIC DNA]</scope>
    <source>
        <strain evidence="4">TM-1</strain>
    </source>
</reference>
<feature type="transmembrane region" description="Helical" evidence="2">
    <location>
        <begin position="915"/>
        <end position="938"/>
    </location>
</feature>
<proteinExistence type="inferred from homology"/>